<dbReference type="KEGG" id="tva:4772786"/>
<dbReference type="RefSeq" id="XP_001327013.1">
    <property type="nucleotide sequence ID" value="XM_001326978.1"/>
</dbReference>
<dbReference type="AlphaFoldDB" id="A2DXT0"/>
<name>A2DXT0_TRIV3</name>
<dbReference type="InParanoid" id="A2DXT0"/>
<dbReference type="VEuPathDB" id="TrichDB:TVAGG3_0683400"/>
<reference evidence="1" key="2">
    <citation type="journal article" date="2007" name="Science">
        <title>Draft genome sequence of the sexually transmitted pathogen Trichomonas vaginalis.</title>
        <authorList>
            <person name="Carlton J.M."/>
            <person name="Hirt R.P."/>
            <person name="Silva J.C."/>
            <person name="Delcher A.L."/>
            <person name="Schatz M."/>
            <person name="Zhao Q."/>
            <person name="Wortman J.R."/>
            <person name="Bidwell S.L."/>
            <person name="Alsmark U.C.M."/>
            <person name="Besteiro S."/>
            <person name="Sicheritz-Ponten T."/>
            <person name="Noel C.J."/>
            <person name="Dacks J.B."/>
            <person name="Foster P.G."/>
            <person name="Simillion C."/>
            <person name="Van de Peer Y."/>
            <person name="Miranda-Saavedra D."/>
            <person name="Barton G.J."/>
            <person name="Westrop G.D."/>
            <person name="Mueller S."/>
            <person name="Dessi D."/>
            <person name="Fiori P.L."/>
            <person name="Ren Q."/>
            <person name="Paulsen I."/>
            <person name="Zhang H."/>
            <person name="Bastida-Corcuera F.D."/>
            <person name="Simoes-Barbosa A."/>
            <person name="Brown M.T."/>
            <person name="Hayes R.D."/>
            <person name="Mukherjee M."/>
            <person name="Okumura C.Y."/>
            <person name="Schneider R."/>
            <person name="Smith A.J."/>
            <person name="Vanacova S."/>
            <person name="Villalvazo M."/>
            <person name="Haas B.J."/>
            <person name="Pertea M."/>
            <person name="Feldblyum T.V."/>
            <person name="Utterback T.R."/>
            <person name="Shu C.L."/>
            <person name="Osoegawa K."/>
            <person name="de Jong P.J."/>
            <person name="Hrdy I."/>
            <person name="Horvathova L."/>
            <person name="Zubacova Z."/>
            <person name="Dolezal P."/>
            <person name="Malik S.B."/>
            <person name="Logsdon J.M. Jr."/>
            <person name="Henze K."/>
            <person name="Gupta A."/>
            <person name="Wang C.C."/>
            <person name="Dunne R.L."/>
            <person name="Upcroft J.A."/>
            <person name="Upcroft P."/>
            <person name="White O."/>
            <person name="Salzberg S.L."/>
            <person name="Tang P."/>
            <person name="Chiu C.-H."/>
            <person name="Lee Y.-S."/>
            <person name="Embley T.M."/>
            <person name="Coombs G.H."/>
            <person name="Mottram J.C."/>
            <person name="Tachezy J."/>
            <person name="Fraser-Liggett C.M."/>
            <person name="Johnson P.J."/>
        </authorList>
    </citation>
    <scope>NUCLEOTIDE SEQUENCE [LARGE SCALE GENOMIC DNA]</scope>
    <source>
        <strain evidence="1">G3</strain>
    </source>
</reference>
<reference evidence="1" key="1">
    <citation type="submission" date="2006-10" db="EMBL/GenBank/DDBJ databases">
        <authorList>
            <person name="Amadeo P."/>
            <person name="Zhao Q."/>
            <person name="Wortman J."/>
            <person name="Fraser-Liggett C."/>
            <person name="Carlton J."/>
        </authorList>
    </citation>
    <scope>NUCLEOTIDE SEQUENCE</scope>
    <source>
        <strain evidence="1">G3</strain>
    </source>
</reference>
<accession>A2DXT0</accession>
<keyword evidence="2" id="KW-1185">Reference proteome</keyword>
<dbReference type="EMBL" id="DS113265">
    <property type="protein sequence ID" value="EAY14790.1"/>
    <property type="molecule type" value="Genomic_DNA"/>
</dbReference>
<evidence type="ECO:0000313" key="2">
    <source>
        <dbReference type="Proteomes" id="UP000001542"/>
    </source>
</evidence>
<protein>
    <submittedName>
        <fullName evidence="1">Uncharacterized protein</fullName>
    </submittedName>
</protein>
<dbReference type="Proteomes" id="UP000001542">
    <property type="component" value="Unassembled WGS sequence"/>
</dbReference>
<evidence type="ECO:0000313" key="1">
    <source>
        <dbReference type="EMBL" id="EAY14790.1"/>
    </source>
</evidence>
<sequence length="92" mass="10585">MNEEDLVLTIMSTRKTRKFTVVSYQNVRDHDEIIHRVNINGVKIDLVTEILEAKFGGRATVDSLLTLARHISKKINIRIDRLANRNKQALLC</sequence>
<gene>
    <name evidence="1" type="ORF">TVAG_219720</name>
</gene>
<proteinExistence type="predicted"/>
<dbReference type="VEuPathDB" id="TrichDB:TVAG_219720"/>
<dbReference type="SMR" id="A2DXT0"/>
<organism evidence="1 2">
    <name type="scientific">Trichomonas vaginalis (strain ATCC PRA-98 / G3)</name>
    <dbReference type="NCBI Taxonomy" id="412133"/>
    <lineage>
        <taxon>Eukaryota</taxon>
        <taxon>Metamonada</taxon>
        <taxon>Parabasalia</taxon>
        <taxon>Trichomonadida</taxon>
        <taxon>Trichomonadidae</taxon>
        <taxon>Trichomonas</taxon>
    </lineage>
</organism>